<name>A0ABU5RUA7_9CYAN</name>
<accession>A0ABU5RUA7</accession>
<dbReference type="InterPro" id="IPR012903">
    <property type="entry name" value="Nif11"/>
</dbReference>
<protein>
    <submittedName>
        <fullName evidence="2">Nif11-like leader peptide family natural product</fullName>
    </submittedName>
</protein>
<dbReference type="EMBL" id="JAYGHX010000004">
    <property type="protein sequence ID" value="MEA5391351.1"/>
    <property type="molecule type" value="Genomic_DNA"/>
</dbReference>
<dbReference type="RefSeq" id="WP_323305382.1">
    <property type="nucleotide sequence ID" value="NZ_JAYGHX010000004.1"/>
</dbReference>
<gene>
    <name evidence="2" type="ORF">VB738_08775</name>
</gene>
<feature type="domain" description="Nif11" evidence="1">
    <location>
        <begin position="1"/>
        <end position="45"/>
    </location>
</feature>
<organism evidence="2 3">
    <name type="scientific">Cyanobium gracile UHCC 0139</name>
    <dbReference type="NCBI Taxonomy" id="3110308"/>
    <lineage>
        <taxon>Bacteria</taxon>
        <taxon>Bacillati</taxon>
        <taxon>Cyanobacteriota</taxon>
        <taxon>Cyanophyceae</taxon>
        <taxon>Synechococcales</taxon>
        <taxon>Prochlorococcaceae</taxon>
        <taxon>Cyanobium</taxon>
    </lineage>
</organism>
<dbReference type="NCBIfam" id="TIGR03798">
    <property type="entry name" value="leader_Nif11"/>
    <property type="match status" value="1"/>
</dbReference>
<dbReference type="InterPro" id="IPR022516">
    <property type="entry name" value="CHP03798_Ocin"/>
</dbReference>
<dbReference type="Pfam" id="PF07862">
    <property type="entry name" value="Nif11"/>
    <property type="match status" value="1"/>
</dbReference>
<dbReference type="Proteomes" id="UP001304461">
    <property type="component" value="Unassembled WGS sequence"/>
</dbReference>
<evidence type="ECO:0000259" key="1">
    <source>
        <dbReference type="Pfam" id="PF07862"/>
    </source>
</evidence>
<evidence type="ECO:0000313" key="2">
    <source>
        <dbReference type="EMBL" id="MEA5391351.1"/>
    </source>
</evidence>
<reference evidence="2 3" key="1">
    <citation type="submission" date="2023-12" db="EMBL/GenBank/DDBJ databases">
        <title>Baltic Sea Cyanobacteria.</title>
        <authorList>
            <person name="Delbaje E."/>
            <person name="Fewer D.P."/>
            <person name="Shishido T.K."/>
        </authorList>
    </citation>
    <scope>NUCLEOTIDE SEQUENCE [LARGE SCALE GENOMIC DNA]</scope>
    <source>
        <strain evidence="2 3">UHCC 0139</strain>
    </source>
</reference>
<comment type="caution">
    <text evidence="2">The sequence shown here is derived from an EMBL/GenBank/DDBJ whole genome shotgun (WGS) entry which is preliminary data.</text>
</comment>
<keyword evidence="3" id="KW-1185">Reference proteome</keyword>
<evidence type="ECO:0000313" key="3">
    <source>
        <dbReference type="Proteomes" id="UP001304461"/>
    </source>
</evidence>
<sequence>MSKSQLTAFLAKVAADPALKARVDAAADTDAVVAIALSEGHTFSPATFSRFSRG</sequence>
<proteinExistence type="predicted"/>